<dbReference type="PANTHER" id="PTHR43298">
    <property type="entry name" value="MULTIDRUG RESISTANCE PROTEIN NORM-RELATED"/>
    <property type="match status" value="1"/>
</dbReference>
<feature type="transmembrane region" description="Helical" evidence="2">
    <location>
        <begin position="98"/>
        <end position="122"/>
    </location>
</feature>
<name>F5Y144_RAMTT</name>
<feature type="transmembrane region" description="Helical" evidence="2">
    <location>
        <begin position="288"/>
        <end position="310"/>
    </location>
</feature>
<reference evidence="4" key="1">
    <citation type="submission" date="2006-01" db="EMBL/GenBank/DDBJ databases">
        <title>Genome of the cyst-dividing bacterium Ramlibacter tataouinensis.</title>
        <authorList>
            <person name="Barakat M."/>
            <person name="Ortet P."/>
            <person name="De Luca G."/>
            <person name="Jourlin-Castelli C."/>
            <person name="Ansaldi M."/>
            <person name="Py B."/>
            <person name="Fichant G."/>
            <person name="Coutinho P."/>
            <person name="Voulhoux R."/>
            <person name="Bastien O."/>
            <person name="Roy S."/>
            <person name="Marechal E."/>
            <person name="Henrissat B."/>
            <person name="Quentin Y."/>
            <person name="Noirot P."/>
            <person name="Filloux A."/>
            <person name="Mejean V."/>
            <person name="DuBow M."/>
            <person name="Barras F."/>
            <person name="Heulin T."/>
        </authorList>
    </citation>
    <scope>NUCLEOTIDE SEQUENCE [LARGE SCALE GENOMIC DNA]</scope>
    <source>
        <strain evidence="4">ATCC BAA-407 / DSM 14655 / LMG 21543 / TTB310</strain>
    </source>
</reference>
<feature type="transmembrane region" description="Helical" evidence="2">
    <location>
        <begin position="427"/>
        <end position="449"/>
    </location>
</feature>
<dbReference type="KEGG" id="rta:Rta_23470"/>
<feature type="transmembrane region" description="Helical" evidence="2">
    <location>
        <begin position="49"/>
        <end position="77"/>
    </location>
</feature>
<feature type="transmembrane region" description="Helical" evidence="2">
    <location>
        <begin position="246"/>
        <end position="268"/>
    </location>
</feature>
<accession>F5Y144</accession>
<dbReference type="GO" id="GO:0005886">
    <property type="term" value="C:plasma membrane"/>
    <property type="evidence" value="ECO:0007669"/>
    <property type="project" value="TreeGrafter"/>
</dbReference>
<dbReference type="RefSeq" id="WP_013901677.1">
    <property type="nucleotide sequence ID" value="NC_015677.1"/>
</dbReference>
<dbReference type="PANTHER" id="PTHR43298:SF2">
    <property type="entry name" value="FMN_FAD EXPORTER YEEO-RELATED"/>
    <property type="match status" value="1"/>
</dbReference>
<evidence type="ECO:0000313" key="4">
    <source>
        <dbReference type="Proteomes" id="UP000008385"/>
    </source>
</evidence>
<feature type="transmembrane region" description="Helical" evidence="2">
    <location>
        <begin position="134"/>
        <end position="152"/>
    </location>
</feature>
<keyword evidence="1" id="KW-0813">Transport</keyword>
<evidence type="ECO:0000313" key="3">
    <source>
        <dbReference type="EMBL" id="AEG93445.1"/>
    </source>
</evidence>
<dbReference type="InterPro" id="IPR050222">
    <property type="entry name" value="MATE_MdtK"/>
</dbReference>
<keyword evidence="2" id="KW-0472">Membrane</keyword>
<dbReference type="Proteomes" id="UP000008385">
    <property type="component" value="Chromosome"/>
</dbReference>
<dbReference type="HOGENOM" id="CLU_012893_6_0_4"/>
<dbReference type="STRING" id="365046.Rta_23470"/>
<evidence type="ECO:0000256" key="2">
    <source>
        <dbReference type="SAM" id="Phobius"/>
    </source>
</evidence>
<dbReference type="Pfam" id="PF01554">
    <property type="entry name" value="MatE"/>
    <property type="match status" value="2"/>
</dbReference>
<dbReference type="eggNOG" id="COG0534">
    <property type="taxonomic scope" value="Bacteria"/>
</dbReference>
<feature type="transmembrane region" description="Helical" evidence="2">
    <location>
        <begin position="164"/>
        <end position="188"/>
    </location>
</feature>
<dbReference type="GO" id="GO:0015297">
    <property type="term" value="F:antiporter activity"/>
    <property type="evidence" value="ECO:0007669"/>
    <property type="project" value="InterPro"/>
</dbReference>
<dbReference type="OrthoDB" id="9780160at2"/>
<keyword evidence="4" id="KW-1185">Reference proteome</keyword>
<dbReference type="GO" id="GO:0042910">
    <property type="term" value="F:xenobiotic transmembrane transporter activity"/>
    <property type="evidence" value="ECO:0007669"/>
    <property type="project" value="InterPro"/>
</dbReference>
<dbReference type="AlphaFoldDB" id="F5Y144"/>
<dbReference type="EMBL" id="CP000245">
    <property type="protein sequence ID" value="AEG93445.1"/>
    <property type="molecule type" value="Genomic_DNA"/>
</dbReference>
<dbReference type="InterPro" id="IPR002528">
    <property type="entry name" value="MATE_fam"/>
</dbReference>
<feature type="transmembrane region" description="Helical" evidence="2">
    <location>
        <begin position="21"/>
        <end position="43"/>
    </location>
</feature>
<reference evidence="3 4" key="2">
    <citation type="journal article" date="2011" name="PLoS ONE">
        <title>The Cyst-Dividing Bacterium Ramlibacter tataouinensis TTB310 Genome Reveals a Well-Stocked Toolbox for Adaptation to a Desert Environment.</title>
        <authorList>
            <person name="De Luca G."/>
            <person name="Barakat M."/>
            <person name="Ortet P."/>
            <person name="Fochesato S."/>
            <person name="Jourlin-Castelli C."/>
            <person name="Ansaldi M."/>
            <person name="Py B."/>
            <person name="Fichant G."/>
            <person name="Coutinho P.M."/>
            <person name="Voulhoux R."/>
            <person name="Bastien O."/>
            <person name="Marechal E."/>
            <person name="Henrissat B."/>
            <person name="Quentin Y."/>
            <person name="Noirot P."/>
            <person name="Filloux A."/>
            <person name="Mejean V."/>
            <person name="Dubow M.S."/>
            <person name="Barras F."/>
            <person name="Barbe V."/>
            <person name="Weissenbach J."/>
            <person name="Mihalcescu I."/>
            <person name="Vermeglio A."/>
            <person name="Achouak W."/>
            <person name="Heulin T."/>
        </authorList>
    </citation>
    <scope>NUCLEOTIDE SEQUENCE [LARGE SCALE GENOMIC DNA]</scope>
    <source>
        <strain evidence="4">ATCC BAA-407 / DSM 14655 / LMG 21543 / TTB310</strain>
    </source>
</reference>
<dbReference type="PATRIC" id="fig|365046.3.peg.2403"/>
<keyword evidence="2" id="KW-1133">Transmembrane helix</keyword>
<proteinExistence type="predicted"/>
<protein>
    <submittedName>
        <fullName evidence="3">Candidate Na+ driven multidrug efflux</fullName>
    </submittedName>
</protein>
<gene>
    <name evidence="3" type="ordered locus">Rta_23470</name>
</gene>
<sequence length="458" mass="48223">MEVPEPGRRAAPELRVIAQHAGTVFVGQVAVMAFGVTDTLVAGRFSSEALAALSVGSAVYISVFVALMGVIQAQLPVWAELRGAGRQAEVGRSVRQALYLAAVAMALGVLALTSPAALLRVVEVPPALQGEVRRYLAILAAALPPALLFRMYSTLNQSLGKPLLVTWLQIGSLGVKVPLSVWLVFGGLGLPPLGLAGCAWATLVVNYLMLALAVWMLRHQPMYRPYRIWQPVERPDWRAIRGFARLGIPTGLAIMVEVTSFTLMALFIARMGTVASASHQIAASLTALLYMMPLSLGIAASARVSFWLGAGEARRARQALRLGFGLALGLAALSATAVALAQQPLARLYAGPNPPVVALAAGLLLWVAAYHAADAVQAVSVFILRSYGVAVSPLVVYCLLLWGVGLGGGYLLAYRGLGPLRPWASPAAFWAAGATALALTALAFTGLLWRAVRSRPGA</sequence>
<feature type="transmembrane region" description="Helical" evidence="2">
    <location>
        <begin position="322"/>
        <end position="342"/>
    </location>
</feature>
<feature type="transmembrane region" description="Helical" evidence="2">
    <location>
        <begin position="394"/>
        <end position="415"/>
    </location>
</feature>
<dbReference type="NCBIfam" id="TIGR00797">
    <property type="entry name" value="matE"/>
    <property type="match status" value="1"/>
</dbReference>
<evidence type="ECO:0000256" key="1">
    <source>
        <dbReference type="ARBA" id="ARBA00022448"/>
    </source>
</evidence>
<feature type="transmembrane region" description="Helical" evidence="2">
    <location>
        <begin position="354"/>
        <end position="373"/>
    </location>
</feature>
<keyword evidence="2" id="KW-0812">Transmembrane</keyword>
<feature type="transmembrane region" description="Helical" evidence="2">
    <location>
        <begin position="194"/>
        <end position="217"/>
    </location>
</feature>
<organism evidence="3 4">
    <name type="scientific">Ramlibacter tataouinensis (strain ATCC BAA-407 / DSM 14655 / LMG 21543 / TTB310)</name>
    <dbReference type="NCBI Taxonomy" id="365046"/>
    <lineage>
        <taxon>Bacteria</taxon>
        <taxon>Pseudomonadati</taxon>
        <taxon>Pseudomonadota</taxon>
        <taxon>Betaproteobacteria</taxon>
        <taxon>Burkholderiales</taxon>
        <taxon>Comamonadaceae</taxon>
        <taxon>Ramlibacter</taxon>
    </lineage>
</organism>